<dbReference type="Pfam" id="PF09995">
    <property type="entry name" value="MPAB_Lcp_cat"/>
    <property type="match status" value="1"/>
</dbReference>
<evidence type="ECO:0000313" key="3">
    <source>
        <dbReference type="Proteomes" id="UP000465609"/>
    </source>
</evidence>
<accession>A0ABN5YWB8</accession>
<reference evidence="2 3" key="1">
    <citation type="journal article" date="2019" name="Emerg. Microbes Infect.">
        <title>Comprehensive subspecies identification of 175 nontuberculous mycobacteria species based on 7547 genomic profiles.</title>
        <authorList>
            <person name="Matsumoto Y."/>
            <person name="Kinjo T."/>
            <person name="Motooka D."/>
            <person name="Nabeya D."/>
            <person name="Jung N."/>
            <person name="Uechi K."/>
            <person name="Horii T."/>
            <person name="Iida T."/>
            <person name="Fujita J."/>
            <person name="Nakamura S."/>
        </authorList>
    </citation>
    <scope>NUCLEOTIDE SEQUENCE [LARGE SCALE GENOMIC DNA]</scope>
    <source>
        <strain evidence="2 3">JCM 15296</strain>
    </source>
</reference>
<dbReference type="PANTHER" id="PTHR37539:SF1">
    <property type="entry name" value="ER-BOUND OXYGENASE MPAB_MPAB'_RUBBER OXYGENASE CATALYTIC DOMAIN-CONTAINING PROTEIN"/>
    <property type="match status" value="1"/>
</dbReference>
<sequence>MKSAAAIDAATPGRTPTEFLYWQRIDDPVVQRARKAWQKVWRFDPQPSDDYVQRFAQAYYHADPVAEAFVDEVYLGEIGPKAGRAMLDQALDHGIESVPDAPASMVRLFEEFETAPDWLDHELMEKGAKVFRRWGTAVFSFATTSTLEMYSESSITKPLSYAGGYAGDKAHKRQMETVRFWIDVSEPGGLGPGARGRATAMRVRVMHVFIRRKLMQRPEWNLDAWGVPISIGDATLTLMGGSIVPGLALWSAGHQTTITEIEATLHFWRYVGHLLGVQPDWYPRDFRESVQLMFAAFVKRAYTAGDDGKELVESYLPAFKPKPGTPLRKRIRDEFNYRLQIGYTGVWLLPTTYSRHRMPRRMPWVLMPAVAAPVTFVMETVRRLVPRLDSVADAVQRRRREAWYRNEMGDAAAEFTPVEEFRR</sequence>
<gene>
    <name evidence="2" type="ORF">MAUB_33880</name>
</gene>
<dbReference type="InterPro" id="IPR018713">
    <property type="entry name" value="MPAB/Lcp_cat_dom"/>
</dbReference>
<dbReference type="RefSeq" id="WP_138232329.1">
    <property type="nucleotide sequence ID" value="NZ_AP022577.1"/>
</dbReference>
<dbReference type="PANTHER" id="PTHR37539">
    <property type="entry name" value="SECRETED PROTEIN-RELATED"/>
    <property type="match status" value="1"/>
</dbReference>
<feature type="domain" description="ER-bound oxygenase mpaB/mpaB'/Rubber oxygenase catalytic" evidence="1">
    <location>
        <begin position="132"/>
        <end position="342"/>
    </location>
</feature>
<protein>
    <recommendedName>
        <fullName evidence="1">ER-bound oxygenase mpaB/mpaB'/Rubber oxygenase catalytic domain-containing protein</fullName>
    </recommendedName>
</protein>
<organism evidence="2 3">
    <name type="scientific">Mycolicibacterium aubagnense</name>
    <dbReference type="NCBI Taxonomy" id="319707"/>
    <lineage>
        <taxon>Bacteria</taxon>
        <taxon>Bacillati</taxon>
        <taxon>Actinomycetota</taxon>
        <taxon>Actinomycetes</taxon>
        <taxon>Mycobacteriales</taxon>
        <taxon>Mycobacteriaceae</taxon>
        <taxon>Mycolicibacterium</taxon>
    </lineage>
</organism>
<dbReference type="Proteomes" id="UP000465609">
    <property type="component" value="Chromosome"/>
</dbReference>
<name>A0ABN5YWB8_9MYCO</name>
<dbReference type="InterPro" id="IPR037473">
    <property type="entry name" value="Lcp-like"/>
</dbReference>
<evidence type="ECO:0000313" key="2">
    <source>
        <dbReference type="EMBL" id="BBX85515.1"/>
    </source>
</evidence>
<evidence type="ECO:0000259" key="1">
    <source>
        <dbReference type="Pfam" id="PF09995"/>
    </source>
</evidence>
<dbReference type="EMBL" id="AP022577">
    <property type="protein sequence ID" value="BBX85515.1"/>
    <property type="molecule type" value="Genomic_DNA"/>
</dbReference>
<proteinExistence type="predicted"/>
<keyword evidence="3" id="KW-1185">Reference proteome</keyword>